<keyword evidence="1" id="KW-0812">Transmembrane</keyword>
<dbReference type="Gene3D" id="2.40.260.10">
    <property type="entry name" value="Sortase"/>
    <property type="match status" value="1"/>
</dbReference>
<dbReference type="Proteomes" id="UP000287605">
    <property type="component" value="Unassembled WGS sequence"/>
</dbReference>
<keyword evidence="3" id="KW-1185">Reference proteome</keyword>
<feature type="transmembrane region" description="Helical" evidence="1">
    <location>
        <begin position="275"/>
        <end position="294"/>
    </location>
</feature>
<keyword evidence="1" id="KW-0472">Membrane</keyword>
<keyword evidence="1" id="KW-1133">Transmembrane helix</keyword>
<dbReference type="InterPro" id="IPR009835">
    <property type="entry name" value="SrtB"/>
</dbReference>
<accession>A0A430ANW1</accession>
<dbReference type="AlphaFoldDB" id="A0A430ANW1"/>
<dbReference type="EMBL" id="NGKA01000018">
    <property type="protein sequence ID" value="RSU09860.1"/>
    <property type="molecule type" value="Genomic_DNA"/>
</dbReference>
<evidence type="ECO:0000313" key="3">
    <source>
        <dbReference type="Proteomes" id="UP000287605"/>
    </source>
</evidence>
<organism evidence="2 3">
    <name type="scientific">Vagococcus elongatus</name>
    <dbReference type="NCBI Taxonomy" id="180344"/>
    <lineage>
        <taxon>Bacteria</taxon>
        <taxon>Bacillati</taxon>
        <taxon>Bacillota</taxon>
        <taxon>Bacilli</taxon>
        <taxon>Lactobacillales</taxon>
        <taxon>Enterococcaceae</taxon>
        <taxon>Vagococcus</taxon>
    </lineage>
</organism>
<dbReference type="InterPro" id="IPR023365">
    <property type="entry name" value="Sortase_dom-sf"/>
</dbReference>
<dbReference type="OrthoDB" id="9806013at2"/>
<comment type="caution">
    <text evidence="2">The sequence shown here is derived from an EMBL/GenBank/DDBJ whole genome shotgun (WGS) entry which is preliminary data.</text>
</comment>
<gene>
    <name evidence="2" type="ORF">CBF29_10850</name>
</gene>
<dbReference type="NCBIfam" id="TIGR03064">
    <property type="entry name" value="sortase_srtB"/>
    <property type="match status" value="1"/>
</dbReference>
<reference evidence="2 3" key="1">
    <citation type="submission" date="2017-05" db="EMBL/GenBank/DDBJ databases">
        <title>Vagococcus spp. assemblies.</title>
        <authorList>
            <person name="Gulvik C.A."/>
        </authorList>
    </citation>
    <scope>NUCLEOTIDE SEQUENCE [LARGE SCALE GENOMIC DNA]</scope>
    <source>
        <strain evidence="2 3">CCUG 51432</strain>
    </source>
</reference>
<protein>
    <submittedName>
        <fullName evidence="2">SrtB family sortase</fullName>
    </submittedName>
</protein>
<sequence>MKRDKWLRAGIKLLDNGFNFCVLMLFLLLFLFSSYAIWDSEQLYATGSSKKYEVYKPDKKESKSFEELTMLNSDVFGWVSVFGTQIDHPLVQAQDNEKYVSTDVEGNYSMAGSIFLDYKNAKDFSDFNTIVYGHHMEKSAMFGDLDLFFDQDFFEKHPYGNLYFDGKDHGIEFFAFMEVDAFDTSIFYTPVTGDEAKNTYLQTIQQKSMYTRPMDISINDRLILLSTCTENSTNGRHILIGRIVDQVYPDTFQEAEKTVHKKNFISGLFQWEKHGWLLMVLLFLLLLGLLLLIMKLKKKRR</sequence>
<dbReference type="SUPFAM" id="SSF63817">
    <property type="entry name" value="Sortase"/>
    <property type="match status" value="1"/>
</dbReference>
<evidence type="ECO:0000313" key="2">
    <source>
        <dbReference type="EMBL" id="RSU09860.1"/>
    </source>
</evidence>
<evidence type="ECO:0000256" key="1">
    <source>
        <dbReference type="SAM" id="Phobius"/>
    </source>
</evidence>
<dbReference type="CDD" id="cd05826">
    <property type="entry name" value="Sortase_B"/>
    <property type="match status" value="1"/>
</dbReference>
<name>A0A430ANW1_9ENTE</name>
<dbReference type="RefSeq" id="WP_126809749.1">
    <property type="nucleotide sequence ID" value="NZ_NGKA01000018.1"/>
</dbReference>
<proteinExistence type="predicted"/>